<dbReference type="Pfam" id="PF19159">
    <property type="entry name" value="DUF5841"/>
    <property type="match status" value="1"/>
</dbReference>
<protein>
    <submittedName>
        <fullName evidence="1">DurF</fullName>
    </submittedName>
</protein>
<sequence>MKIKKITDQQLKKVMGGSGTTVLGKPATDVAKCLLSFFKKC</sequence>
<proteinExistence type="predicted"/>
<evidence type="ECO:0000313" key="1">
    <source>
        <dbReference type="EMBL" id="BAK55663.1"/>
    </source>
</evidence>
<gene>
    <name evidence="1" type="primary">durF</name>
</gene>
<reference evidence="1" key="1">
    <citation type="submission" date="2006-11" db="EMBL/GenBank/DDBJ databases">
        <title>Characterization of durancin TW-49M and its atypical genetic locus: a novel bacteriocin produced by carrot-isolated Enterococcus durans QU 49.</title>
        <authorList>
            <person name="Hu C."/>
            <person name="Zendo T."/>
            <person name="Nakayama J."/>
            <person name="Sonomoto K."/>
        </authorList>
    </citation>
    <scope>NUCLEOTIDE SEQUENCE</scope>
    <source>
        <strain evidence="1">QU 49</strain>
    </source>
</reference>
<dbReference type="InterPro" id="IPR043892">
    <property type="entry name" value="DUF5841"/>
</dbReference>
<dbReference type="EMBL" id="AB284368">
    <property type="protein sequence ID" value="BAK55663.1"/>
    <property type="molecule type" value="Genomic_DNA"/>
</dbReference>
<name>F8WK30_9ENTE</name>
<organism evidence="1">
    <name type="scientific">Enterococcus durans</name>
    <dbReference type="NCBI Taxonomy" id="53345"/>
    <lineage>
        <taxon>Bacteria</taxon>
        <taxon>Bacillati</taxon>
        <taxon>Bacillota</taxon>
        <taxon>Bacilli</taxon>
        <taxon>Lactobacillales</taxon>
        <taxon>Enterococcaceae</taxon>
        <taxon>Enterococcus</taxon>
    </lineage>
</organism>
<dbReference type="NCBIfam" id="NF033383">
    <property type="entry name" value="induct_EntF"/>
    <property type="match status" value="1"/>
</dbReference>
<dbReference type="AlphaFoldDB" id="F8WK30"/>
<accession>F8WK30</accession>